<dbReference type="HOGENOM" id="CLU_2798397_0_0_1"/>
<dbReference type="AlphaFoldDB" id="A0A0E0KVA6"/>
<keyword evidence="2" id="KW-1185">Reference proteome</keyword>
<reference evidence="1" key="2">
    <citation type="submission" date="2018-05" db="EMBL/GenBank/DDBJ databases">
        <title>OpunRS2 (Oryza punctata Reference Sequence Version 2).</title>
        <authorList>
            <person name="Zhang J."/>
            <person name="Kudrna D."/>
            <person name="Lee S."/>
            <person name="Talag J."/>
            <person name="Welchert J."/>
            <person name="Wing R.A."/>
        </authorList>
    </citation>
    <scope>NUCLEOTIDE SEQUENCE [LARGE SCALE GENOMIC DNA]</scope>
</reference>
<protein>
    <submittedName>
        <fullName evidence="1">Uncharacterized protein</fullName>
    </submittedName>
</protein>
<organism evidence="1">
    <name type="scientific">Oryza punctata</name>
    <name type="common">Red rice</name>
    <dbReference type="NCBI Taxonomy" id="4537"/>
    <lineage>
        <taxon>Eukaryota</taxon>
        <taxon>Viridiplantae</taxon>
        <taxon>Streptophyta</taxon>
        <taxon>Embryophyta</taxon>
        <taxon>Tracheophyta</taxon>
        <taxon>Spermatophyta</taxon>
        <taxon>Magnoliopsida</taxon>
        <taxon>Liliopsida</taxon>
        <taxon>Poales</taxon>
        <taxon>Poaceae</taxon>
        <taxon>BOP clade</taxon>
        <taxon>Oryzoideae</taxon>
        <taxon>Oryzeae</taxon>
        <taxon>Oryzinae</taxon>
        <taxon>Oryza</taxon>
    </lineage>
</organism>
<evidence type="ECO:0000313" key="1">
    <source>
        <dbReference type="EnsemblPlants" id="OPUNC04G23030.1"/>
    </source>
</evidence>
<accession>A0A0E0KVA6</accession>
<dbReference type="EnsemblPlants" id="OPUNC04G23030.1">
    <property type="protein sequence ID" value="OPUNC04G23030.1"/>
    <property type="gene ID" value="OPUNC04G23030"/>
</dbReference>
<reference evidence="1" key="1">
    <citation type="submission" date="2015-04" db="UniProtKB">
        <authorList>
            <consortium name="EnsemblPlants"/>
        </authorList>
    </citation>
    <scope>IDENTIFICATION</scope>
</reference>
<sequence length="68" mass="7571">MASSSSDPDKLMSKADKLQLSDISTCFTDLAAAACTSRWLPHGSKEDHFWHVYDLAEGSRDSKKRPDK</sequence>
<proteinExistence type="predicted"/>
<dbReference type="Gramene" id="OPUNC04G23030.1">
    <property type="protein sequence ID" value="OPUNC04G23030.1"/>
    <property type="gene ID" value="OPUNC04G23030"/>
</dbReference>
<name>A0A0E0KVA6_ORYPU</name>
<dbReference type="Proteomes" id="UP000026962">
    <property type="component" value="Chromosome 4"/>
</dbReference>
<evidence type="ECO:0000313" key="2">
    <source>
        <dbReference type="Proteomes" id="UP000026962"/>
    </source>
</evidence>